<organism evidence="8 9">
    <name type="scientific">Porphyridium purpureum</name>
    <name type="common">Red alga</name>
    <name type="synonym">Porphyridium cruentum</name>
    <dbReference type="NCBI Taxonomy" id="35688"/>
    <lineage>
        <taxon>Eukaryota</taxon>
        <taxon>Rhodophyta</taxon>
        <taxon>Bangiophyceae</taxon>
        <taxon>Porphyridiales</taxon>
        <taxon>Porphyridiaceae</taxon>
        <taxon>Porphyridium</taxon>
    </lineage>
</organism>
<comment type="subunit">
    <text evidence="5">Heterodimer of an alpha and a beta subunit.</text>
</comment>
<feature type="binding site" evidence="6">
    <location>
        <position position="339"/>
    </location>
    <ligand>
        <name>FAD</name>
        <dbReference type="ChEBI" id="CHEBI:57692"/>
    </ligand>
</feature>
<dbReference type="InterPro" id="IPR029035">
    <property type="entry name" value="DHS-like_NAD/FAD-binding_dom"/>
</dbReference>
<dbReference type="SUPFAM" id="SSF52467">
    <property type="entry name" value="DHS-like NAD/FAD-binding domain"/>
    <property type="match status" value="1"/>
</dbReference>
<comment type="subcellular location">
    <subcellularLocation>
        <location evidence="1 5">Mitochondrion matrix</location>
    </subcellularLocation>
</comment>
<keyword evidence="4 5" id="KW-0274">FAD</keyword>
<feature type="domain" description="Electron transfer flavoprotein alpha/beta-subunit N-terminal" evidence="7">
    <location>
        <begin position="51"/>
        <end position="232"/>
    </location>
</feature>
<feature type="binding site" evidence="6">
    <location>
        <begin position="318"/>
        <end position="325"/>
    </location>
    <ligand>
        <name>FAD</name>
        <dbReference type="ChEBI" id="CHEBI:57692"/>
    </ligand>
</feature>
<dbReference type="InterPro" id="IPR014729">
    <property type="entry name" value="Rossmann-like_a/b/a_fold"/>
</dbReference>
<evidence type="ECO:0000256" key="6">
    <source>
        <dbReference type="PIRSR" id="PIRSR000089-1"/>
    </source>
</evidence>
<evidence type="ECO:0000256" key="2">
    <source>
        <dbReference type="ARBA" id="ARBA00005817"/>
    </source>
</evidence>
<keyword evidence="5" id="KW-0813">Transport</keyword>
<dbReference type="OrthoDB" id="1715808at2759"/>
<dbReference type="InterPro" id="IPR033947">
    <property type="entry name" value="ETF_alpha_N"/>
</dbReference>
<evidence type="ECO:0000313" key="8">
    <source>
        <dbReference type="EMBL" id="KAA8499695.1"/>
    </source>
</evidence>
<dbReference type="EMBL" id="VRMN01000001">
    <property type="protein sequence ID" value="KAA8499695.1"/>
    <property type="molecule type" value="Genomic_DNA"/>
</dbReference>
<comment type="function">
    <text evidence="5">The electron transfer flavoprotein serves as a specific electron acceptor for several dehydrogenases, including five acyl-CoA dehydrogenases, glutaryl-CoA and sarcosine dehydrogenase. It transfers the electrons to the main mitochondrial respiratory chain via ETF-ubiquinone oxidoreductase (ETF dehydrogenase).</text>
</comment>
<dbReference type="Proteomes" id="UP000324585">
    <property type="component" value="Unassembled WGS sequence"/>
</dbReference>
<name>A0A5J4Z8P9_PORPP</name>
<sequence>MASGIYVRASAACARYAGSAVPYGAAGTKGALISYATRFSTSASGSLRALVLADVEPGTARLTSASLSAVTAARQAIGADGTVAVLACVPAKAGSELKNVPKNLSKCFVAEHALFSHAIPEHRAPLVVQLQETHKFSHVFSPASTFGKALMPRVAALLDVSQVSDIVKVESASCFVRPIYAGNALATVEASDAVKVCTVRATAFEPATASDDLSGVQVENTSHLLESFLGNAAALSTFESEDKVQSARPELGSAKVVVSGGRGFKNGENFKMLEGLADKLGAAVGATRAAVDAGYCSNDMQVGQTGKIIAPELYIGVGLSGAIQHLAGMKDSKYIVAINKDPEAPIFQVADYGLVGDLFEVLPELESKL</sequence>
<dbReference type="OMA" id="GMSDSKY"/>
<dbReference type="PANTHER" id="PTHR43153">
    <property type="entry name" value="ELECTRON TRANSFER FLAVOPROTEIN ALPHA"/>
    <property type="match status" value="1"/>
</dbReference>
<dbReference type="FunFam" id="3.40.50.1220:FF:000001">
    <property type="entry name" value="Electron transfer flavoprotein, alpha subunit"/>
    <property type="match status" value="1"/>
</dbReference>
<dbReference type="GO" id="GO:0009055">
    <property type="term" value="F:electron transfer activity"/>
    <property type="evidence" value="ECO:0007669"/>
    <property type="project" value="InterPro"/>
</dbReference>
<comment type="similarity">
    <text evidence="2 5">Belongs to the ETF alpha-subunit/FixB family.</text>
</comment>
<feature type="binding site" evidence="6">
    <location>
        <begin position="287"/>
        <end position="288"/>
    </location>
    <ligand>
        <name>FAD</name>
        <dbReference type="ChEBI" id="CHEBI:57692"/>
    </ligand>
</feature>
<dbReference type="InterPro" id="IPR001308">
    <property type="entry name" value="ETF_a/FixB"/>
</dbReference>
<dbReference type="AlphaFoldDB" id="A0A5J4Z8P9"/>
<feature type="binding site" evidence="6">
    <location>
        <position position="262"/>
    </location>
    <ligand>
        <name>FAD</name>
        <dbReference type="ChEBI" id="CHEBI:57692"/>
    </ligand>
</feature>
<comment type="caution">
    <text evidence="8">The sequence shown here is derived from an EMBL/GenBank/DDBJ whole genome shotgun (WGS) entry which is preliminary data.</text>
</comment>
<protein>
    <recommendedName>
        <fullName evidence="5">Electron transfer flavoprotein subunit alpha</fullName>
        <shortName evidence="5">Alpha-ETF</shortName>
    </recommendedName>
</protein>
<keyword evidence="5" id="KW-0496">Mitochondrion</keyword>
<comment type="cofactor">
    <cofactor evidence="5 6">
        <name>FAD</name>
        <dbReference type="ChEBI" id="CHEBI:57692"/>
    </cofactor>
    <text evidence="5 6">Binds 1 FAD per dimer.</text>
</comment>
<reference evidence="8" key="1">
    <citation type="submission" date="2019-09" db="EMBL/GenBank/DDBJ databases">
        <title>Expansion of phycobilisome linker gene families in mesophilic red algae.</title>
        <authorList>
            <person name="Lee J."/>
        </authorList>
    </citation>
    <scope>NUCLEOTIDE SEQUENCE [LARGE SCALE GENOMIC DNA]</scope>
    <source>
        <strain evidence="8">CCMP 1328</strain>
        <tissue evidence="8">Unicellular</tissue>
    </source>
</reference>
<feature type="binding site" evidence="6">
    <location>
        <begin position="301"/>
        <end position="305"/>
    </location>
    <ligand>
        <name>FAD</name>
        <dbReference type="ChEBI" id="CHEBI:57692"/>
    </ligand>
</feature>
<evidence type="ECO:0000313" key="9">
    <source>
        <dbReference type="Proteomes" id="UP000324585"/>
    </source>
</evidence>
<gene>
    <name evidence="8" type="ORF">FVE85_7280</name>
</gene>
<dbReference type="InterPro" id="IPR014731">
    <property type="entry name" value="ETF_asu_C"/>
</dbReference>
<proteinExistence type="inferred from homology"/>
<dbReference type="PIRSF" id="PIRSF000089">
    <property type="entry name" value="Electra_flavoP_a"/>
    <property type="match status" value="1"/>
</dbReference>
<evidence type="ECO:0000256" key="3">
    <source>
        <dbReference type="ARBA" id="ARBA00022630"/>
    </source>
</evidence>
<dbReference type="PANTHER" id="PTHR43153:SF1">
    <property type="entry name" value="ELECTRON TRANSFER FLAVOPROTEIN SUBUNIT ALPHA, MITOCHONDRIAL"/>
    <property type="match status" value="1"/>
</dbReference>
<dbReference type="Gene3D" id="3.40.50.1220">
    <property type="entry name" value="TPP-binding domain"/>
    <property type="match status" value="1"/>
</dbReference>
<evidence type="ECO:0000256" key="5">
    <source>
        <dbReference type="PIRNR" id="PIRNR000089"/>
    </source>
</evidence>
<dbReference type="SUPFAM" id="SSF52402">
    <property type="entry name" value="Adenine nucleotide alpha hydrolases-like"/>
    <property type="match status" value="1"/>
</dbReference>
<dbReference type="GO" id="GO:0050660">
    <property type="term" value="F:flavin adenine dinucleotide binding"/>
    <property type="evidence" value="ECO:0007669"/>
    <property type="project" value="InterPro"/>
</dbReference>
<evidence type="ECO:0000259" key="7">
    <source>
        <dbReference type="SMART" id="SM00893"/>
    </source>
</evidence>
<keyword evidence="9" id="KW-1185">Reference proteome</keyword>
<dbReference type="Gene3D" id="3.40.50.620">
    <property type="entry name" value="HUPs"/>
    <property type="match status" value="1"/>
</dbReference>
<dbReference type="Pfam" id="PF01012">
    <property type="entry name" value="ETF"/>
    <property type="match status" value="1"/>
</dbReference>
<evidence type="ECO:0000256" key="4">
    <source>
        <dbReference type="ARBA" id="ARBA00022827"/>
    </source>
</evidence>
<dbReference type="GO" id="GO:0033539">
    <property type="term" value="P:fatty acid beta-oxidation using acyl-CoA dehydrogenase"/>
    <property type="evidence" value="ECO:0007669"/>
    <property type="project" value="TreeGrafter"/>
</dbReference>
<dbReference type="CDD" id="cd01715">
    <property type="entry name" value="ETF_alpha"/>
    <property type="match status" value="1"/>
</dbReference>
<dbReference type="Pfam" id="PF00766">
    <property type="entry name" value="ETF_alpha"/>
    <property type="match status" value="1"/>
</dbReference>
<dbReference type="InterPro" id="IPR014730">
    <property type="entry name" value="ETF_a/b_N"/>
</dbReference>
<dbReference type="SMART" id="SM00893">
    <property type="entry name" value="ETF"/>
    <property type="match status" value="1"/>
</dbReference>
<dbReference type="GO" id="GO:0005759">
    <property type="term" value="C:mitochondrial matrix"/>
    <property type="evidence" value="ECO:0007669"/>
    <property type="project" value="UniProtKB-SubCell"/>
</dbReference>
<keyword evidence="3 5" id="KW-0285">Flavoprotein</keyword>
<evidence type="ECO:0000256" key="1">
    <source>
        <dbReference type="ARBA" id="ARBA00004305"/>
    </source>
</evidence>
<accession>A0A5J4Z8P9</accession>
<keyword evidence="5" id="KW-0249">Electron transport</keyword>